<dbReference type="InterPro" id="IPR002634">
    <property type="entry name" value="BolA"/>
</dbReference>
<dbReference type="RefSeq" id="WP_201074429.1">
    <property type="nucleotide sequence ID" value="NZ_CP067420.1"/>
</dbReference>
<gene>
    <name evidence="2" type="ORF">IGS68_23235</name>
</gene>
<evidence type="ECO:0000313" key="3">
    <source>
        <dbReference type="Proteomes" id="UP000595197"/>
    </source>
</evidence>
<dbReference type="Proteomes" id="UP000595197">
    <property type="component" value="Chromosome"/>
</dbReference>
<sequence length="98" mass="10862">MTSTATQSGDYATRMRTKLTEAFRPSRLEIVDDSHRHAGHAGADPLGETHFNVLIVSDAFDGKSRVARQRLVYEAVADELRERVHALSLRTLTPAEDA</sequence>
<keyword evidence="3" id="KW-1185">Reference proteome</keyword>
<organism evidence="2 3">
    <name type="scientific">Skermanella cutis</name>
    <dbReference type="NCBI Taxonomy" id="2775420"/>
    <lineage>
        <taxon>Bacteria</taxon>
        <taxon>Pseudomonadati</taxon>
        <taxon>Pseudomonadota</taxon>
        <taxon>Alphaproteobacteria</taxon>
        <taxon>Rhodospirillales</taxon>
        <taxon>Azospirillaceae</taxon>
        <taxon>Skermanella</taxon>
    </lineage>
</organism>
<dbReference type="PANTHER" id="PTHR46230">
    <property type="match status" value="1"/>
</dbReference>
<dbReference type="Gene3D" id="3.30.300.90">
    <property type="entry name" value="BolA-like"/>
    <property type="match status" value="1"/>
</dbReference>
<dbReference type="PANTHER" id="PTHR46230:SF7">
    <property type="entry name" value="BOLA-LIKE PROTEIN 1"/>
    <property type="match status" value="1"/>
</dbReference>
<dbReference type="PIRSF" id="PIRSF003113">
    <property type="entry name" value="BolA"/>
    <property type="match status" value="1"/>
</dbReference>
<name>A0ABX7B687_9PROT</name>
<comment type="similarity">
    <text evidence="1">Belongs to the BolA/IbaG family.</text>
</comment>
<proteinExistence type="inferred from homology"/>
<dbReference type="EMBL" id="CP067420">
    <property type="protein sequence ID" value="QQP88893.1"/>
    <property type="molecule type" value="Genomic_DNA"/>
</dbReference>
<evidence type="ECO:0000256" key="1">
    <source>
        <dbReference type="RuleBase" id="RU003860"/>
    </source>
</evidence>
<dbReference type="Pfam" id="PF01722">
    <property type="entry name" value="BolA"/>
    <property type="match status" value="1"/>
</dbReference>
<accession>A0ABX7B687</accession>
<dbReference type="SUPFAM" id="SSF82657">
    <property type="entry name" value="BolA-like"/>
    <property type="match status" value="1"/>
</dbReference>
<dbReference type="InterPro" id="IPR036065">
    <property type="entry name" value="BolA-like_sf"/>
</dbReference>
<evidence type="ECO:0000313" key="2">
    <source>
        <dbReference type="EMBL" id="QQP88893.1"/>
    </source>
</evidence>
<reference evidence="2" key="1">
    <citation type="submission" date="2021-02" db="EMBL/GenBank/DDBJ databases">
        <title>Skermanella TT6 skin isolate.</title>
        <authorList>
            <person name="Lee K."/>
            <person name="Ganzorig M."/>
        </authorList>
    </citation>
    <scope>NUCLEOTIDE SEQUENCE</scope>
    <source>
        <strain evidence="2">TT6</strain>
    </source>
</reference>
<protein>
    <submittedName>
        <fullName evidence="2">BolA family transcriptional regulator</fullName>
    </submittedName>
</protein>